<dbReference type="EMBL" id="JAVFKD010000015">
    <property type="protein sequence ID" value="KAK5988987.1"/>
    <property type="molecule type" value="Genomic_DNA"/>
</dbReference>
<sequence length="140" mass="15247">MASSIPSTEARATLSAKMDDFLQSIQAIPEFNTNPAQSDKGLFYIWDFVMRTKYILSELDNIVEGKPVQHPEQIPSYKPATGAAAVKSAKSSYGDVVTRTITIHQMLDGPPFMLAMMGLGVTIPADVKDKAKKMADALPK</sequence>
<evidence type="ECO:0000313" key="2">
    <source>
        <dbReference type="Proteomes" id="UP001338125"/>
    </source>
</evidence>
<protein>
    <submittedName>
        <fullName evidence="1">Uncharacterized protein</fullName>
    </submittedName>
</protein>
<proteinExistence type="predicted"/>
<reference evidence="1 2" key="1">
    <citation type="submission" date="2024-01" db="EMBL/GenBank/DDBJ databases">
        <title>Complete genome of Cladobotryum mycophilum ATHUM6906.</title>
        <authorList>
            <person name="Christinaki A.C."/>
            <person name="Myridakis A.I."/>
            <person name="Kouvelis V.N."/>
        </authorList>
    </citation>
    <scope>NUCLEOTIDE SEQUENCE [LARGE SCALE GENOMIC DNA]</scope>
    <source>
        <strain evidence="1 2">ATHUM6906</strain>
    </source>
</reference>
<comment type="caution">
    <text evidence="1">The sequence shown here is derived from an EMBL/GenBank/DDBJ whole genome shotgun (WGS) entry which is preliminary data.</text>
</comment>
<organism evidence="1 2">
    <name type="scientific">Cladobotryum mycophilum</name>
    <dbReference type="NCBI Taxonomy" id="491253"/>
    <lineage>
        <taxon>Eukaryota</taxon>
        <taxon>Fungi</taxon>
        <taxon>Dikarya</taxon>
        <taxon>Ascomycota</taxon>
        <taxon>Pezizomycotina</taxon>
        <taxon>Sordariomycetes</taxon>
        <taxon>Hypocreomycetidae</taxon>
        <taxon>Hypocreales</taxon>
        <taxon>Hypocreaceae</taxon>
        <taxon>Cladobotryum</taxon>
    </lineage>
</organism>
<dbReference type="Proteomes" id="UP001338125">
    <property type="component" value="Unassembled WGS sequence"/>
</dbReference>
<evidence type="ECO:0000313" key="1">
    <source>
        <dbReference type="EMBL" id="KAK5988987.1"/>
    </source>
</evidence>
<gene>
    <name evidence="1" type="ORF">PT974_10485</name>
</gene>
<keyword evidence="2" id="KW-1185">Reference proteome</keyword>
<accession>A0ABR0SA02</accession>
<name>A0ABR0SA02_9HYPO</name>